<keyword evidence="6" id="KW-0630">Potassium</keyword>
<proteinExistence type="inferred from homology"/>
<accession>A0AAN9I4Z0</accession>
<dbReference type="InterPro" id="IPR051359">
    <property type="entry name" value="CaCA_antiporter"/>
</dbReference>
<dbReference type="GO" id="GO:0006813">
    <property type="term" value="P:potassium ion transport"/>
    <property type="evidence" value="ECO:0007669"/>
    <property type="project" value="UniProtKB-KW"/>
</dbReference>
<keyword evidence="9 12" id="KW-0472">Membrane</keyword>
<evidence type="ECO:0000313" key="15">
    <source>
        <dbReference type="Proteomes" id="UP001372338"/>
    </source>
</evidence>
<keyword evidence="7 12" id="KW-1133">Transmembrane helix</keyword>
<comment type="similarity">
    <text evidence="11">Belongs to the Ca(2+):cation antiporter (CaCA) (TC 2.A.19) family. Cation/calcium exchanger (CCX) subfamily.</text>
</comment>
<keyword evidence="15" id="KW-1185">Reference proteome</keyword>
<comment type="subcellular location">
    <subcellularLocation>
        <location evidence="1">Membrane</location>
        <topology evidence="1">Multi-pass membrane protein</topology>
    </subcellularLocation>
</comment>
<evidence type="ECO:0000256" key="3">
    <source>
        <dbReference type="ARBA" id="ARBA00022449"/>
    </source>
</evidence>
<evidence type="ECO:0000313" key="14">
    <source>
        <dbReference type="EMBL" id="KAK7267683.1"/>
    </source>
</evidence>
<evidence type="ECO:0000256" key="7">
    <source>
        <dbReference type="ARBA" id="ARBA00022989"/>
    </source>
</evidence>
<keyword evidence="5 12" id="KW-0812">Transmembrane</keyword>
<keyword evidence="10" id="KW-0739">Sodium transport</keyword>
<reference evidence="14 15" key="1">
    <citation type="submission" date="2024-01" db="EMBL/GenBank/DDBJ databases">
        <title>The genomes of 5 underutilized Papilionoideae crops provide insights into root nodulation and disease resistanc.</title>
        <authorList>
            <person name="Yuan L."/>
        </authorList>
    </citation>
    <scope>NUCLEOTIDE SEQUENCE [LARGE SCALE GENOMIC DNA]</scope>
    <source>
        <strain evidence="14">ZHUSHIDOU_FW_LH</strain>
        <tissue evidence="14">Leaf</tissue>
    </source>
</reference>
<keyword evidence="2" id="KW-0813">Transport</keyword>
<dbReference type="AlphaFoldDB" id="A0AAN9I4Z0"/>
<dbReference type="Proteomes" id="UP001372338">
    <property type="component" value="Unassembled WGS sequence"/>
</dbReference>
<gene>
    <name evidence="14" type="ORF">RIF29_20361</name>
</gene>
<feature type="transmembrane region" description="Helical" evidence="12">
    <location>
        <begin position="78"/>
        <end position="101"/>
    </location>
</feature>
<dbReference type="GO" id="GO:0016020">
    <property type="term" value="C:membrane"/>
    <property type="evidence" value="ECO:0007669"/>
    <property type="project" value="UniProtKB-SubCell"/>
</dbReference>
<evidence type="ECO:0000256" key="1">
    <source>
        <dbReference type="ARBA" id="ARBA00004141"/>
    </source>
</evidence>
<feature type="transmembrane region" description="Helical" evidence="12">
    <location>
        <begin position="20"/>
        <end position="39"/>
    </location>
</feature>
<keyword evidence="3" id="KW-0050">Antiport</keyword>
<organism evidence="14 15">
    <name type="scientific">Crotalaria pallida</name>
    <name type="common">Smooth rattlebox</name>
    <name type="synonym">Crotalaria striata</name>
    <dbReference type="NCBI Taxonomy" id="3830"/>
    <lineage>
        <taxon>Eukaryota</taxon>
        <taxon>Viridiplantae</taxon>
        <taxon>Streptophyta</taxon>
        <taxon>Embryophyta</taxon>
        <taxon>Tracheophyta</taxon>
        <taxon>Spermatophyta</taxon>
        <taxon>Magnoliopsida</taxon>
        <taxon>eudicotyledons</taxon>
        <taxon>Gunneridae</taxon>
        <taxon>Pentapetalae</taxon>
        <taxon>rosids</taxon>
        <taxon>fabids</taxon>
        <taxon>Fabales</taxon>
        <taxon>Fabaceae</taxon>
        <taxon>Papilionoideae</taxon>
        <taxon>50 kb inversion clade</taxon>
        <taxon>genistoids sensu lato</taxon>
        <taxon>core genistoids</taxon>
        <taxon>Crotalarieae</taxon>
        <taxon>Crotalaria</taxon>
    </lineage>
</organism>
<feature type="transmembrane region" description="Helical" evidence="12">
    <location>
        <begin position="193"/>
        <end position="211"/>
    </location>
</feature>
<evidence type="ECO:0000256" key="11">
    <source>
        <dbReference type="ARBA" id="ARBA00038187"/>
    </source>
</evidence>
<evidence type="ECO:0000259" key="13">
    <source>
        <dbReference type="Pfam" id="PF01699"/>
    </source>
</evidence>
<evidence type="ECO:0000256" key="6">
    <source>
        <dbReference type="ARBA" id="ARBA00022958"/>
    </source>
</evidence>
<keyword evidence="8" id="KW-0915">Sodium</keyword>
<feature type="transmembrane region" description="Helical" evidence="12">
    <location>
        <begin position="164"/>
        <end position="184"/>
    </location>
</feature>
<keyword evidence="4" id="KW-0633">Potassium transport</keyword>
<dbReference type="GO" id="GO:0008324">
    <property type="term" value="F:monoatomic cation transmembrane transporter activity"/>
    <property type="evidence" value="ECO:0007669"/>
    <property type="project" value="TreeGrafter"/>
</dbReference>
<dbReference type="PANTHER" id="PTHR12266">
    <property type="entry name" value="NA+/CA2+ K+ INDEPENDENT EXCHANGER"/>
    <property type="match status" value="1"/>
</dbReference>
<evidence type="ECO:0000256" key="4">
    <source>
        <dbReference type="ARBA" id="ARBA00022538"/>
    </source>
</evidence>
<dbReference type="Gene3D" id="1.20.1420.30">
    <property type="entry name" value="NCX, central ion-binding region"/>
    <property type="match status" value="1"/>
</dbReference>
<feature type="transmembrane region" description="Helical" evidence="12">
    <location>
        <begin position="122"/>
        <end position="144"/>
    </location>
</feature>
<dbReference type="GO" id="GO:0006814">
    <property type="term" value="P:sodium ion transport"/>
    <property type="evidence" value="ECO:0007669"/>
    <property type="project" value="UniProtKB-KW"/>
</dbReference>
<evidence type="ECO:0000256" key="8">
    <source>
        <dbReference type="ARBA" id="ARBA00023053"/>
    </source>
</evidence>
<dbReference type="InterPro" id="IPR044880">
    <property type="entry name" value="NCX_ion-bd_dom_sf"/>
</dbReference>
<protein>
    <recommendedName>
        <fullName evidence="13">Sodium/calcium exchanger membrane region domain-containing protein</fullName>
    </recommendedName>
</protein>
<dbReference type="GO" id="GO:0015297">
    <property type="term" value="F:antiporter activity"/>
    <property type="evidence" value="ECO:0007669"/>
    <property type="project" value="UniProtKB-KW"/>
</dbReference>
<keyword evidence="10" id="KW-0406">Ion transport</keyword>
<evidence type="ECO:0000256" key="2">
    <source>
        <dbReference type="ARBA" id="ARBA00022448"/>
    </source>
</evidence>
<evidence type="ECO:0000256" key="5">
    <source>
        <dbReference type="ARBA" id="ARBA00022692"/>
    </source>
</evidence>
<feature type="domain" description="Sodium/calcium exchanger membrane region" evidence="13">
    <location>
        <begin position="76"/>
        <end position="209"/>
    </location>
</feature>
<dbReference type="EMBL" id="JAYWIO010000004">
    <property type="protein sequence ID" value="KAK7267683.1"/>
    <property type="molecule type" value="Genomic_DNA"/>
</dbReference>
<dbReference type="Pfam" id="PF01699">
    <property type="entry name" value="Na_Ca_ex"/>
    <property type="match status" value="1"/>
</dbReference>
<sequence length="219" mass="23667">MSLLNNHIFKFSRPTLACQVLILTPLVVTVKVALFTTTLETSAYELSAPKLPMLQNSKILTSQTINVNFVDLLLHVDLLVSIGHISGISPSILGLMVLAWGNSLGDLMSNLSMALNGGPEGTQIAILGCYAGPIFNTLVGLGLSLLCTTWSEYPNAVVIPRDPYLWETMALLVVGLVWELVVLIRRDMKLDGLLGGGLLVVYFIALSMRLIQTQGSLDS</sequence>
<name>A0AAN9I4Z0_CROPI</name>
<dbReference type="InterPro" id="IPR004837">
    <property type="entry name" value="NaCa_Exmemb"/>
</dbReference>
<dbReference type="PANTHER" id="PTHR12266:SF35">
    <property type="entry name" value="CATION CALCIUM EXCHANGER"/>
    <property type="match status" value="1"/>
</dbReference>
<evidence type="ECO:0000256" key="9">
    <source>
        <dbReference type="ARBA" id="ARBA00023136"/>
    </source>
</evidence>
<comment type="caution">
    <text evidence="14">The sequence shown here is derived from an EMBL/GenBank/DDBJ whole genome shotgun (WGS) entry which is preliminary data.</text>
</comment>
<evidence type="ECO:0000256" key="12">
    <source>
        <dbReference type="SAM" id="Phobius"/>
    </source>
</evidence>
<evidence type="ECO:0000256" key="10">
    <source>
        <dbReference type="ARBA" id="ARBA00023201"/>
    </source>
</evidence>